<sequence length="91" mass="9717">MIYFILWVVFLLAVILAVPIVSLMGNRKPREPKAAADPEAMPEEAEEQAFGENEGFAGDEVAAEVPADDGFGGGEPMVGGDDAFEGFEELK</sequence>
<proteinExistence type="predicted"/>
<organism evidence="2 3">
    <name type="scientific">Novipirellula rosea</name>
    <dbReference type="NCBI Taxonomy" id="1031540"/>
    <lineage>
        <taxon>Bacteria</taxon>
        <taxon>Pseudomonadati</taxon>
        <taxon>Planctomycetota</taxon>
        <taxon>Planctomycetia</taxon>
        <taxon>Pirellulales</taxon>
        <taxon>Pirellulaceae</taxon>
        <taxon>Novipirellula</taxon>
    </lineage>
</organism>
<gene>
    <name evidence="2" type="ORF">GCM10023156_65300</name>
</gene>
<evidence type="ECO:0000313" key="3">
    <source>
        <dbReference type="Proteomes" id="UP001500840"/>
    </source>
</evidence>
<reference evidence="3" key="1">
    <citation type="journal article" date="2019" name="Int. J. Syst. Evol. Microbiol.">
        <title>The Global Catalogue of Microorganisms (GCM) 10K type strain sequencing project: providing services to taxonomists for standard genome sequencing and annotation.</title>
        <authorList>
            <consortium name="The Broad Institute Genomics Platform"/>
            <consortium name="The Broad Institute Genome Sequencing Center for Infectious Disease"/>
            <person name="Wu L."/>
            <person name="Ma J."/>
        </authorList>
    </citation>
    <scope>NUCLEOTIDE SEQUENCE [LARGE SCALE GENOMIC DNA]</scope>
    <source>
        <strain evidence="3">JCM 17759</strain>
    </source>
</reference>
<dbReference type="RefSeq" id="WP_345327871.1">
    <property type="nucleotide sequence ID" value="NZ_BAABGA010000120.1"/>
</dbReference>
<feature type="region of interest" description="Disordered" evidence="1">
    <location>
        <begin position="28"/>
        <end position="91"/>
    </location>
</feature>
<dbReference type="EMBL" id="BAABGA010000120">
    <property type="protein sequence ID" value="GAA4471151.1"/>
    <property type="molecule type" value="Genomic_DNA"/>
</dbReference>
<feature type="compositionally biased region" description="Acidic residues" evidence="1">
    <location>
        <begin position="82"/>
        <end position="91"/>
    </location>
</feature>
<protein>
    <submittedName>
        <fullName evidence="2">Uncharacterized protein</fullName>
    </submittedName>
</protein>
<evidence type="ECO:0000313" key="2">
    <source>
        <dbReference type="EMBL" id="GAA4471151.1"/>
    </source>
</evidence>
<keyword evidence="3" id="KW-1185">Reference proteome</keyword>
<evidence type="ECO:0000256" key="1">
    <source>
        <dbReference type="SAM" id="MobiDB-lite"/>
    </source>
</evidence>
<comment type="caution">
    <text evidence="2">The sequence shown here is derived from an EMBL/GenBank/DDBJ whole genome shotgun (WGS) entry which is preliminary data.</text>
</comment>
<name>A0ABP8NRC3_9BACT</name>
<dbReference type="Proteomes" id="UP001500840">
    <property type="component" value="Unassembled WGS sequence"/>
</dbReference>
<feature type="compositionally biased region" description="Acidic residues" evidence="1">
    <location>
        <begin position="40"/>
        <end position="49"/>
    </location>
</feature>
<accession>A0ABP8NRC3</accession>